<evidence type="ECO:0000256" key="10">
    <source>
        <dbReference type="HAMAP-Rule" id="MF_01020"/>
    </source>
</evidence>
<evidence type="ECO:0000256" key="8">
    <source>
        <dbReference type="ARBA" id="ARBA00022840"/>
    </source>
</evidence>
<dbReference type="PANTHER" id="PTHR42945">
    <property type="entry name" value="HISTIDINE BIOSYNTHESIS BIFUNCTIONAL PROTEIN"/>
    <property type="match status" value="1"/>
</dbReference>
<dbReference type="InterPro" id="IPR021130">
    <property type="entry name" value="PRib-ATP_PPHydrolase-like"/>
</dbReference>
<proteinExistence type="inferred from homology"/>
<dbReference type="GO" id="GO:0005737">
    <property type="term" value="C:cytoplasm"/>
    <property type="evidence" value="ECO:0007669"/>
    <property type="project" value="UniProtKB-SubCell"/>
</dbReference>
<reference evidence="11 12" key="1">
    <citation type="submission" date="2018-05" db="EMBL/GenBank/DDBJ databases">
        <title>Abyssibacter profundi OUC007T gen. nov., sp. nov, a marine bacterium isolated from seawater of the Mariana Trench.</title>
        <authorList>
            <person name="Zhou S."/>
        </authorList>
    </citation>
    <scope>NUCLEOTIDE SEQUENCE [LARGE SCALE GENOMIC DNA]</scope>
    <source>
        <strain evidence="11 12">OUC007</strain>
    </source>
</reference>
<dbReference type="Gene3D" id="1.10.287.1080">
    <property type="entry name" value="MazG-like"/>
    <property type="match status" value="1"/>
</dbReference>
<dbReference type="RefSeq" id="WP_109720679.1">
    <property type="nucleotide sequence ID" value="NZ_QEQK01000010.1"/>
</dbReference>
<dbReference type="SUPFAM" id="SSF101386">
    <property type="entry name" value="all-alpha NTP pyrophosphatases"/>
    <property type="match status" value="1"/>
</dbReference>
<sequence>MSSSDILAELDTLLAERRQASPEQSYVARLHAGGPAAIGKKVGEEAAEVIIAGMSPSAEGLVHEVADLWFHSMVLLNHHALDASMVLAELQRRFGVSGLEEKAARAAEGK</sequence>
<dbReference type="GO" id="GO:0005524">
    <property type="term" value="F:ATP binding"/>
    <property type="evidence" value="ECO:0007669"/>
    <property type="project" value="UniProtKB-KW"/>
</dbReference>
<name>A0A363UJ37_9GAMM</name>
<dbReference type="NCBIfam" id="TIGR03188">
    <property type="entry name" value="histidine_hisI"/>
    <property type="match status" value="1"/>
</dbReference>
<comment type="similarity">
    <text evidence="10">Belongs to the PRA-PH family.</text>
</comment>
<dbReference type="CDD" id="cd11534">
    <property type="entry name" value="NTP-PPase_HisIE_like"/>
    <property type="match status" value="1"/>
</dbReference>
<keyword evidence="6 10" id="KW-0547">Nucleotide-binding</keyword>
<keyword evidence="9 10" id="KW-0368">Histidine biosynthesis</keyword>
<dbReference type="OrthoDB" id="9814738at2"/>
<evidence type="ECO:0000256" key="3">
    <source>
        <dbReference type="ARBA" id="ARBA00005204"/>
    </source>
</evidence>
<dbReference type="EMBL" id="QEQK01000010">
    <property type="protein sequence ID" value="PWN55440.1"/>
    <property type="molecule type" value="Genomic_DNA"/>
</dbReference>
<evidence type="ECO:0000256" key="2">
    <source>
        <dbReference type="ARBA" id="ARBA00004496"/>
    </source>
</evidence>
<dbReference type="UniPathway" id="UPA00031">
    <property type="reaction ID" value="UER00007"/>
</dbReference>
<accession>A0A363UJ37</accession>
<dbReference type="AlphaFoldDB" id="A0A363UJ37"/>
<evidence type="ECO:0000256" key="1">
    <source>
        <dbReference type="ARBA" id="ARBA00001460"/>
    </source>
</evidence>
<keyword evidence="8 10" id="KW-0067">ATP-binding</keyword>
<evidence type="ECO:0000256" key="7">
    <source>
        <dbReference type="ARBA" id="ARBA00022801"/>
    </source>
</evidence>
<comment type="pathway">
    <text evidence="3 10">Amino-acid biosynthesis; L-histidine biosynthesis; L-histidine from 5-phospho-alpha-D-ribose 1-diphosphate: step 2/9.</text>
</comment>
<evidence type="ECO:0000256" key="4">
    <source>
        <dbReference type="ARBA" id="ARBA00022490"/>
    </source>
</evidence>
<dbReference type="EC" id="3.6.1.31" evidence="10"/>
<evidence type="ECO:0000313" key="12">
    <source>
        <dbReference type="Proteomes" id="UP000251800"/>
    </source>
</evidence>
<evidence type="ECO:0000256" key="9">
    <source>
        <dbReference type="ARBA" id="ARBA00023102"/>
    </source>
</evidence>
<keyword evidence="4 10" id="KW-0963">Cytoplasm</keyword>
<dbReference type="Pfam" id="PF01503">
    <property type="entry name" value="PRA-PH"/>
    <property type="match status" value="1"/>
</dbReference>
<dbReference type="InterPro" id="IPR008179">
    <property type="entry name" value="HisE"/>
</dbReference>
<keyword evidence="5 10" id="KW-0028">Amino-acid biosynthesis</keyword>
<dbReference type="PANTHER" id="PTHR42945:SF9">
    <property type="entry name" value="HISTIDINE BIOSYNTHESIS BIFUNCTIONAL PROTEIN HISIE"/>
    <property type="match status" value="1"/>
</dbReference>
<dbReference type="GO" id="GO:0004636">
    <property type="term" value="F:phosphoribosyl-ATP diphosphatase activity"/>
    <property type="evidence" value="ECO:0007669"/>
    <property type="project" value="UniProtKB-UniRule"/>
</dbReference>
<dbReference type="GO" id="GO:0000105">
    <property type="term" value="P:L-histidine biosynthetic process"/>
    <property type="evidence" value="ECO:0007669"/>
    <property type="project" value="UniProtKB-UniRule"/>
</dbReference>
<dbReference type="NCBIfam" id="NF001611">
    <property type="entry name" value="PRK00400.1-3"/>
    <property type="match status" value="1"/>
</dbReference>
<comment type="catalytic activity">
    <reaction evidence="1 10">
        <text>1-(5-phospho-beta-D-ribosyl)-ATP + H2O = 1-(5-phospho-beta-D-ribosyl)-5'-AMP + diphosphate + H(+)</text>
        <dbReference type="Rhea" id="RHEA:22828"/>
        <dbReference type="ChEBI" id="CHEBI:15377"/>
        <dbReference type="ChEBI" id="CHEBI:15378"/>
        <dbReference type="ChEBI" id="CHEBI:33019"/>
        <dbReference type="ChEBI" id="CHEBI:59457"/>
        <dbReference type="ChEBI" id="CHEBI:73183"/>
        <dbReference type="EC" id="3.6.1.31"/>
    </reaction>
</comment>
<keyword evidence="7 10" id="KW-0378">Hydrolase</keyword>
<protein>
    <recommendedName>
        <fullName evidence="10">Phosphoribosyl-ATP pyrophosphatase</fullName>
        <shortName evidence="10">PRA-PH</shortName>
        <ecNumber evidence="10">3.6.1.31</ecNumber>
    </recommendedName>
</protein>
<evidence type="ECO:0000256" key="5">
    <source>
        <dbReference type="ARBA" id="ARBA00022605"/>
    </source>
</evidence>
<comment type="caution">
    <text evidence="11">The sequence shown here is derived from an EMBL/GenBank/DDBJ whole genome shotgun (WGS) entry which is preliminary data.</text>
</comment>
<evidence type="ECO:0000313" key="11">
    <source>
        <dbReference type="EMBL" id="PWN55440.1"/>
    </source>
</evidence>
<dbReference type="HAMAP" id="MF_01020">
    <property type="entry name" value="HisE"/>
    <property type="match status" value="1"/>
</dbReference>
<dbReference type="Proteomes" id="UP000251800">
    <property type="component" value="Unassembled WGS sequence"/>
</dbReference>
<evidence type="ECO:0000256" key="6">
    <source>
        <dbReference type="ARBA" id="ARBA00022741"/>
    </source>
</evidence>
<organism evidence="11 12">
    <name type="scientific">Abyssibacter profundi</name>
    <dbReference type="NCBI Taxonomy" id="2182787"/>
    <lineage>
        <taxon>Bacteria</taxon>
        <taxon>Pseudomonadati</taxon>
        <taxon>Pseudomonadota</taxon>
        <taxon>Gammaproteobacteria</taxon>
        <taxon>Chromatiales</taxon>
        <taxon>Oceanococcaceae</taxon>
        <taxon>Abyssibacter</taxon>
    </lineage>
</organism>
<gene>
    <name evidence="10" type="primary">hisE</name>
    <name evidence="11" type="ORF">DEH80_11640</name>
</gene>
<comment type="subcellular location">
    <subcellularLocation>
        <location evidence="2 10">Cytoplasm</location>
    </subcellularLocation>
</comment>
<keyword evidence="12" id="KW-1185">Reference proteome</keyword>